<dbReference type="AlphaFoldDB" id="A0A1F6VSK4"/>
<evidence type="ECO:0000313" key="3">
    <source>
        <dbReference type="Proteomes" id="UP000179686"/>
    </source>
</evidence>
<keyword evidence="1" id="KW-0812">Transmembrane</keyword>
<reference evidence="2 3" key="1">
    <citation type="journal article" date="2016" name="Nat. Commun.">
        <title>Thousands of microbial genomes shed light on interconnected biogeochemical processes in an aquifer system.</title>
        <authorList>
            <person name="Anantharaman K."/>
            <person name="Brown C.T."/>
            <person name="Hug L.A."/>
            <person name="Sharon I."/>
            <person name="Castelle C.J."/>
            <person name="Probst A.J."/>
            <person name="Thomas B.C."/>
            <person name="Singh A."/>
            <person name="Wilkins M.J."/>
            <person name="Karaoz U."/>
            <person name="Brodie E.L."/>
            <person name="Williams K.H."/>
            <person name="Hubbard S.S."/>
            <person name="Banfield J.F."/>
        </authorList>
    </citation>
    <scope>NUCLEOTIDE SEQUENCE [LARGE SCALE GENOMIC DNA]</scope>
</reference>
<accession>A0A1F6VSK4</accession>
<feature type="transmembrane region" description="Helical" evidence="1">
    <location>
        <begin position="64"/>
        <end position="84"/>
    </location>
</feature>
<dbReference type="EMBL" id="MFUC01000002">
    <property type="protein sequence ID" value="OGI72657.1"/>
    <property type="molecule type" value="Genomic_DNA"/>
</dbReference>
<keyword evidence="1" id="KW-1133">Transmembrane helix</keyword>
<keyword evidence="1" id="KW-0472">Membrane</keyword>
<dbReference type="Proteomes" id="UP000179686">
    <property type="component" value="Unassembled WGS sequence"/>
</dbReference>
<protein>
    <recommendedName>
        <fullName evidence="4">DUF4367 domain-containing protein</fullName>
    </recommendedName>
</protein>
<gene>
    <name evidence="2" type="ORF">A3J61_01295</name>
</gene>
<evidence type="ECO:0000313" key="2">
    <source>
        <dbReference type="EMBL" id="OGI72657.1"/>
    </source>
</evidence>
<evidence type="ECO:0000256" key="1">
    <source>
        <dbReference type="SAM" id="Phobius"/>
    </source>
</evidence>
<name>A0A1F6VSK4_9BACT</name>
<comment type="caution">
    <text evidence="2">The sequence shown here is derived from an EMBL/GenBank/DDBJ whole genome shotgun (WGS) entry which is preliminary data.</text>
</comment>
<dbReference type="STRING" id="1801752.A3J61_01295"/>
<sequence length="286" mass="32051">MPEEKDDILISQGAQKASIRTVDQDVSRALSGASAQIVREALDLDREKTVFKKEGSLASNKNKLWLALTLIALITITGLAIWTIQKKDKSITVEPVIIYSGLVTYDQTKTIGNFEPKSSILKKQIVDAKSEAPAIGLTRFRFVNIDPVGTNDLLKAFDWKLSPKFSSGLETTFDFGVYTDTEQKQAPFILFKTIGTDQSFLGFSLWEDNILFDLGEIFNVNAQTALDPIYQKKFVNITIESHDGRILYDADNNPLMIMIFVDENHALVTNSKEAVKEILKRVILKK</sequence>
<organism evidence="2 3">
    <name type="scientific">Candidatus Nomurabacteria bacterium RIFCSPHIGHO2_02_FULL_38_15</name>
    <dbReference type="NCBI Taxonomy" id="1801752"/>
    <lineage>
        <taxon>Bacteria</taxon>
        <taxon>Candidatus Nomuraibacteriota</taxon>
    </lineage>
</organism>
<evidence type="ECO:0008006" key="4">
    <source>
        <dbReference type="Google" id="ProtNLM"/>
    </source>
</evidence>
<proteinExistence type="predicted"/>